<dbReference type="EMBL" id="JADDIV010000004">
    <property type="protein sequence ID" value="MBE7368582.1"/>
    <property type="molecule type" value="Genomic_DNA"/>
</dbReference>
<proteinExistence type="predicted"/>
<evidence type="ECO:0000313" key="2">
    <source>
        <dbReference type="EMBL" id="MBE7368582.1"/>
    </source>
</evidence>
<dbReference type="RefSeq" id="WP_193677222.1">
    <property type="nucleotide sequence ID" value="NZ_JADDIV010000004.1"/>
</dbReference>
<dbReference type="Pfam" id="PF10067">
    <property type="entry name" value="DUF2306"/>
    <property type="match status" value="1"/>
</dbReference>
<evidence type="ECO:0000313" key="3">
    <source>
        <dbReference type="Proteomes" id="UP000806285"/>
    </source>
</evidence>
<keyword evidence="1" id="KW-0812">Transmembrane</keyword>
<keyword evidence="1" id="KW-0472">Membrane</keyword>
<feature type="transmembrane region" description="Helical" evidence="1">
    <location>
        <begin position="76"/>
        <end position="94"/>
    </location>
</feature>
<gene>
    <name evidence="2" type="ORF">IM787_13565</name>
</gene>
<organism evidence="2 3">
    <name type="scientific">Ramlibacter pallidus</name>
    <dbReference type="NCBI Taxonomy" id="2780087"/>
    <lineage>
        <taxon>Bacteria</taxon>
        <taxon>Pseudomonadati</taxon>
        <taxon>Pseudomonadota</taxon>
        <taxon>Betaproteobacteria</taxon>
        <taxon>Burkholderiales</taxon>
        <taxon>Comamonadaceae</taxon>
        <taxon>Ramlibacter</taxon>
    </lineage>
</organism>
<name>A0ABR9S6F3_9BURK</name>
<protein>
    <submittedName>
        <fullName evidence="2">DUF2306 domain-containing protein</fullName>
    </submittedName>
</protein>
<reference evidence="2 3" key="1">
    <citation type="submission" date="2020-10" db="EMBL/GenBank/DDBJ databases">
        <title>Ramlibacter sp. HM2 16S ribosomal RNA gene Genome sequencing and assembly.</title>
        <authorList>
            <person name="Kang M."/>
        </authorList>
    </citation>
    <scope>NUCLEOTIDE SEQUENCE [LARGE SCALE GENOMIC DNA]</scope>
    <source>
        <strain evidence="2 3">HM2</strain>
    </source>
</reference>
<dbReference type="Proteomes" id="UP000806285">
    <property type="component" value="Unassembled WGS sequence"/>
</dbReference>
<keyword evidence="3" id="KW-1185">Reference proteome</keyword>
<feature type="transmembrane region" description="Helical" evidence="1">
    <location>
        <begin position="6"/>
        <end position="33"/>
    </location>
</feature>
<accession>A0ABR9S6F3</accession>
<keyword evidence="1" id="KW-1133">Transmembrane helix</keyword>
<comment type="caution">
    <text evidence="2">The sequence shown here is derived from an EMBL/GenBank/DDBJ whole genome shotgun (WGS) entry which is preliminary data.</text>
</comment>
<dbReference type="InterPro" id="IPR018750">
    <property type="entry name" value="DUF2306_membrane"/>
</dbReference>
<sequence>MQLTPVIAVHMTAAIAAVAIAAVAIGPVALWARRGARPRPRLHRAFGYAWVTLMVVTATSAVFIRDFELPNIGGYTPIHLLVPATLLGLFGAFWKLAHRDIAGHRLVMRHLYFWACIVAGAFTLLPRRYLGQQVWAQLGLL</sequence>
<evidence type="ECO:0000256" key="1">
    <source>
        <dbReference type="SAM" id="Phobius"/>
    </source>
</evidence>
<feature type="transmembrane region" description="Helical" evidence="1">
    <location>
        <begin position="106"/>
        <end position="125"/>
    </location>
</feature>
<feature type="transmembrane region" description="Helical" evidence="1">
    <location>
        <begin position="45"/>
        <end position="64"/>
    </location>
</feature>